<keyword evidence="2" id="KW-0472">Membrane</keyword>
<sequence length="776" mass="88847">MKRVILSIILLLFILSVFGEIADVKPASPVYPHVYKVVNAGIMETDTQGKFNGAISISRYDLAIFGSKFLDYLDENYKKELTTLDASLTKLETEKLPTRVYTLENFIFSLDADYKNTKNTVMDLSTRVKNLENAITIDSTDSNNPIFKAIAQNAYMVAEKKSVEKINELYETTLASMVLFSNRMNDFEKAVEGVLEQFSKTKEYMTNTLDDYLKREQNNYKSYIDDLFTKEKEGLKLFITNEVSAQMRWKDSSENATITQLMNEINNLKNEISSSNDYIDNIIQQKFDFQVKPLINLTSKIPELDNQIKELNDKVLQLETSRVKITDYSTISNDTLLYKKLQEIENKTNDIPTLKTKVEELEKVINSYNGILSDASNRINNLESKVIDLEKTISDIKVTANTQLPQELLDRLSNIEKRLDNMKTLESAANEINTFNKKLQEFDQRIGLLEGAAFDKENESISNLFTKLDQIESRINTNDYAVSNLTAQVLNMAKDLEDFRNAVKESGLKNIGELLTNVNSVLPKISNLEQMSTKNYQEIQKINDQLKAIDELKAKDDELTKKIRDMNKLVQDLALQPPTEKLQNDVINNTKTLFELKSEFDKKVLQLNTFENRLKSLENSIYNLENLPSNNKDVLTEIISEMVSQSIMKKSDDIKNYVYMQIKDDLIKENMKSLESIITRLNNVEQKVENISDTSYLDEKVINLEKEVTELKSQNNKLTSEILEMKKESTDTNSLKNKVENLENRINNQNILNNILYSLVGGIVGGIAVYVIMGGM</sequence>
<feature type="coiled-coil region" evidence="1">
    <location>
        <begin position="600"/>
        <end position="627"/>
    </location>
</feature>
<dbReference type="EMBL" id="CP069362">
    <property type="protein sequence ID" value="WGS65155.1"/>
    <property type="molecule type" value="Genomic_DNA"/>
</dbReference>
<name>A0ABY8PR91_9BACT</name>
<evidence type="ECO:0000256" key="1">
    <source>
        <dbReference type="SAM" id="Coils"/>
    </source>
</evidence>
<dbReference type="PANTHER" id="PTHR32114">
    <property type="entry name" value="ABC TRANSPORTER ABCH.3"/>
    <property type="match status" value="1"/>
</dbReference>
<dbReference type="PANTHER" id="PTHR32114:SF2">
    <property type="entry name" value="ABC TRANSPORTER ABCH.3"/>
    <property type="match status" value="1"/>
</dbReference>
<evidence type="ECO:0000313" key="3">
    <source>
        <dbReference type="EMBL" id="WGS65155.1"/>
    </source>
</evidence>
<feature type="coiled-coil region" evidence="1">
    <location>
        <begin position="258"/>
        <end position="399"/>
    </location>
</feature>
<reference evidence="3 4" key="1">
    <citation type="submission" date="2021-02" db="EMBL/GenBank/DDBJ databases">
        <title>Characterization of Marinitoga sp. nov. str. BP5-C20A.</title>
        <authorList>
            <person name="Erauso G."/>
            <person name="Postec A."/>
        </authorList>
    </citation>
    <scope>NUCLEOTIDE SEQUENCE [LARGE SCALE GENOMIC DNA]</scope>
    <source>
        <strain evidence="3 4">BP5-C20A</strain>
    </source>
</reference>
<feature type="transmembrane region" description="Helical" evidence="2">
    <location>
        <begin position="755"/>
        <end position="773"/>
    </location>
</feature>
<organism evidence="3 4">
    <name type="scientific">Marinitoga aeolica</name>
    <dbReference type="NCBI Taxonomy" id="2809031"/>
    <lineage>
        <taxon>Bacteria</taxon>
        <taxon>Thermotogati</taxon>
        <taxon>Thermotogota</taxon>
        <taxon>Thermotogae</taxon>
        <taxon>Petrotogales</taxon>
        <taxon>Petrotogaceae</taxon>
        <taxon>Marinitoga</taxon>
    </lineage>
</organism>
<proteinExistence type="predicted"/>
<dbReference type="RefSeq" id="WP_280999375.1">
    <property type="nucleotide sequence ID" value="NZ_CP069362.1"/>
</dbReference>
<feature type="coiled-coil region" evidence="1">
    <location>
        <begin position="542"/>
        <end position="569"/>
    </location>
</feature>
<keyword evidence="2" id="KW-0812">Transmembrane</keyword>
<feature type="coiled-coil region" evidence="1">
    <location>
        <begin position="674"/>
        <end position="752"/>
    </location>
</feature>
<dbReference type="Gene3D" id="6.10.140.920">
    <property type="match status" value="1"/>
</dbReference>
<keyword evidence="4" id="KW-1185">Reference proteome</keyword>
<keyword evidence="1" id="KW-0175">Coiled coil</keyword>
<evidence type="ECO:0000256" key="2">
    <source>
        <dbReference type="SAM" id="Phobius"/>
    </source>
</evidence>
<accession>A0ABY8PR91</accession>
<gene>
    <name evidence="3" type="ORF">JRV97_00955</name>
</gene>
<keyword evidence="2" id="KW-1133">Transmembrane helix</keyword>
<evidence type="ECO:0000313" key="4">
    <source>
        <dbReference type="Proteomes" id="UP001232493"/>
    </source>
</evidence>
<dbReference type="Proteomes" id="UP001232493">
    <property type="component" value="Chromosome"/>
</dbReference>
<protein>
    <submittedName>
        <fullName evidence="3">Uncharacterized protein</fullName>
    </submittedName>
</protein>